<feature type="region of interest" description="Disordered" evidence="3">
    <location>
        <begin position="572"/>
        <end position="602"/>
    </location>
</feature>
<dbReference type="Pfam" id="PF00782">
    <property type="entry name" value="DSPc"/>
    <property type="match status" value="1"/>
</dbReference>
<dbReference type="EC" id="3.1.3.67" evidence="1"/>
<evidence type="ECO:0000259" key="4">
    <source>
        <dbReference type="PROSITE" id="PS50056"/>
    </source>
</evidence>
<feature type="domain" description="Tyrosine specific protein phosphatases" evidence="4">
    <location>
        <begin position="102"/>
        <end position="158"/>
    </location>
</feature>
<protein>
    <recommendedName>
        <fullName evidence="1">phosphatidylinositol-3,4,5-trisphosphate 3-phosphatase</fullName>
        <ecNumber evidence="1">3.1.3.67</ecNumber>
    </recommendedName>
</protein>
<sequence>MASILRQIVASPRARHPEAGLDLCYVTDRIIATSGPSGTYPKRYYRNPLDELVKFLDSKHKDKWAIWEFRAEGTGYPDDEVYGRVWHFPWPDHHPPPFALIPRIVASMRNWLHEDEERVIVVHCKAGKGRSGTSSCAYLIAEEGWTLDDALQRFTARRMRPGFGAGVSIPSQLRCLSYVDRWTNHGKIYIERQIEVLEVHVWGLRDGVKVSVRGFVDEGKVVKTFHTFTREEREIVSGEIQKTSFADLAYEFISGNKKNGKDTPETASISDGRAPTDNTTTSNTSLPQIKSPDPSLKTQPSNAPTTDTTKDGAAAIFRPSEPLILPTSDVNLAVTRHPASTSTLTLVTSVAHVWFNCFFEGSGPERCTNPFSTPLSDTETKQLPDSPLQSPTEPSTPSTQSKPATHKAAKPAGPLTDGVFEIDWDDMDGIKGSSRKGSRALDRVAIVWRAVPYPGTVVTEPGTDEPVRGSVAADWRGGAHPEESPDRPPRDEEVAEEVLGVPSGAAEKKVMEKGAEEKGEDEQQGLGVRKVAGKETGEAAKGVKEVVNKVVGKVGGKEEPLDMSSDDELEMVAARGPEGEDLEVGESNEAEARGGKGREDKS</sequence>
<dbReference type="InterPro" id="IPR000340">
    <property type="entry name" value="Dual-sp_phosphatase_cat-dom"/>
</dbReference>
<dbReference type="PROSITE" id="PS50056">
    <property type="entry name" value="TYR_PHOSPHATASE_2"/>
    <property type="match status" value="1"/>
</dbReference>
<feature type="compositionally biased region" description="Basic and acidic residues" evidence="3">
    <location>
        <begin position="506"/>
        <end position="517"/>
    </location>
</feature>
<keyword evidence="2" id="KW-0378">Hydrolase</keyword>
<dbReference type="GO" id="GO:0005634">
    <property type="term" value="C:nucleus"/>
    <property type="evidence" value="ECO:0007669"/>
    <property type="project" value="TreeGrafter"/>
</dbReference>
<dbReference type="GO" id="GO:0043491">
    <property type="term" value="P:phosphatidylinositol 3-kinase/protein kinase B signal transduction"/>
    <property type="evidence" value="ECO:0007669"/>
    <property type="project" value="TreeGrafter"/>
</dbReference>
<dbReference type="PANTHER" id="PTHR12305:SF81">
    <property type="entry name" value="PHOSPHATIDYLINOSITOL 3,4,5-TRISPHOSPHATE 3-PHOSPHATASE AND DUAL-SPECIFICITY PROTEIN PHOSPHATASE PTEN"/>
    <property type="match status" value="1"/>
</dbReference>
<dbReference type="GO" id="GO:0005829">
    <property type="term" value="C:cytosol"/>
    <property type="evidence" value="ECO:0007669"/>
    <property type="project" value="TreeGrafter"/>
</dbReference>
<evidence type="ECO:0000313" key="8">
    <source>
        <dbReference type="RefSeq" id="XP_033531157.1"/>
    </source>
</evidence>
<dbReference type="InterPro" id="IPR029023">
    <property type="entry name" value="Tensin_phosphatase"/>
</dbReference>
<feature type="compositionally biased region" description="Polar residues" evidence="3">
    <location>
        <begin position="369"/>
        <end position="383"/>
    </location>
</feature>
<evidence type="ECO:0000256" key="3">
    <source>
        <dbReference type="SAM" id="MobiDB-lite"/>
    </source>
</evidence>
<dbReference type="OrthoDB" id="16692at2759"/>
<evidence type="ECO:0000313" key="6">
    <source>
        <dbReference type="EMBL" id="KAF1809526.1"/>
    </source>
</evidence>
<dbReference type="GO" id="GO:0004725">
    <property type="term" value="F:protein tyrosine phosphatase activity"/>
    <property type="evidence" value="ECO:0007669"/>
    <property type="project" value="TreeGrafter"/>
</dbReference>
<dbReference type="GO" id="GO:0051896">
    <property type="term" value="P:regulation of phosphatidylinositol 3-kinase/protein kinase B signal transduction"/>
    <property type="evidence" value="ECO:0007669"/>
    <property type="project" value="TreeGrafter"/>
</dbReference>
<accession>A0A6G1FUZ3</accession>
<dbReference type="EMBL" id="ML975172">
    <property type="protein sequence ID" value="KAF1809526.1"/>
    <property type="molecule type" value="Genomic_DNA"/>
</dbReference>
<dbReference type="GO" id="GO:0005886">
    <property type="term" value="C:plasma membrane"/>
    <property type="evidence" value="ECO:0007669"/>
    <property type="project" value="TreeGrafter"/>
</dbReference>
<dbReference type="PANTHER" id="PTHR12305">
    <property type="entry name" value="PHOSPHATASE WITH HOMOLOGY TO TENSIN"/>
    <property type="match status" value="1"/>
</dbReference>
<reference evidence="6 8" key="1">
    <citation type="submission" date="2020-01" db="EMBL/GenBank/DDBJ databases">
        <authorList>
            <consortium name="DOE Joint Genome Institute"/>
            <person name="Haridas S."/>
            <person name="Albert R."/>
            <person name="Binder M."/>
            <person name="Bloem J."/>
            <person name="Labutti K."/>
            <person name="Salamov A."/>
            <person name="Andreopoulos B."/>
            <person name="Baker S.E."/>
            <person name="Barry K."/>
            <person name="Bills G."/>
            <person name="Bluhm B.H."/>
            <person name="Cannon C."/>
            <person name="Castanera R."/>
            <person name="Culley D.E."/>
            <person name="Daum C."/>
            <person name="Ezra D."/>
            <person name="Gonzalez J.B."/>
            <person name="Henrissat B."/>
            <person name="Kuo A."/>
            <person name="Liang C."/>
            <person name="Lipzen A."/>
            <person name="Lutzoni F."/>
            <person name="Magnuson J."/>
            <person name="Mondo S."/>
            <person name="Nolan M."/>
            <person name="Ohm R."/>
            <person name="Pangilinan J."/>
            <person name="Park H.-J."/>
            <person name="Ramirez L."/>
            <person name="Alfaro M."/>
            <person name="Sun H."/>
            <person name="Tritt A."/>
            <person name="Yoshinaga Y."/>
            <person name="Zwiers L.-H."/>
            <person name="Turgeon B.G."/>
            <person name="Goodwin S.B."/>
            <person name="Spatafora J.W."/>
            <person name="Crous P.W."/>
            <person name="Grigoriev I.V."/>
        </authorList>
    </citation>
    <scope>NUCLEOTIDE SEQUENCE</scope>
    <source>
        <strain evidence="6 8">CBS 781.70</strain>
    </source>
</reference>
<dbReference type="InterPro" id="IPR029021">
    <property type="entry name" value="Prot-tyrosine_phosphatase-like"/>
</dbReference>
<dbReference type="PROSITE" id="PS00383">
    <property type="entry name" value="TYR_PHOSPHATASE_1"/>
    <property type="match status" value="1"/>
</dbReference>
<dbReference type="GO" id="GO:0042995">
    <property type="term" value="C:cell projection"/>
    <property type="evidence" value="ECO:0007669"/>
    <property type="project" value="TreeGrafter"/>
</dbReference>
<gene>
    <name evidence="6 8" type="ORF">P152DRAFT_441739</name>
</gene>
<dbReference type="InterPro" id="IPR003595">
    <property type="entry name" value="Tyr_Pase_cat"/>
</dbReference>
<dbReference type="Proteomes" id="UP000504638">
    <property type="component" value="Unplaced"/>
</dbReference>
<name>A0A6G1FUZ3_9PEZI</name>
<dbReference type="Gene3D" id="3.90.190.10">
    <property type="entry name" value="Protein tyrosine phosphatase superfamily"/>
    <property type="match status" value="1"/>
</dbReference>
<reference evidence="8" key="3">
    <citation type="submission" date="2025-04" db="UniProtKB">
        <authorList>
            <consortium name="RefSeq"/>
        </authorList>
    </citation>
    <scope>IDENTIFICATION</scope>
    <source>
        <strain evidence="8">CBS 781.70</strain>
    </source>
</reference>
<feature type="domain" description="Phosphatase tensin-type" evidence="5">
    <location>
        <begin position="12"/>
        <end position="186"/>
    </location>
</feature>
<dbReference type="InterPro" id="IPR016130">
    <property type="entry name" value="Tyr_Pase_AS"/>
</dbReference>
<evidence type="ECO:0000313" key="7">
    <source>
        <dbReference type="Proteomes" id="UP000504638"/>
    </source>
</evidence>
<reference evidence="8" key="2">
    <citation type="submission" date="2020-04" db="EMBL/GenBank/DDBJ databases">
        <authorList>
            <consortium name="NCBI Genome Project"/>
        </authorList>
    </citation>
    <scope>NUCLEOTIDE SEQUENCE</scope>
    <source>
        <strain evidence="8">CBS 781.70</strain>
    </source>
</reference>
<evidence type="ECO:0000256" key="2">
    <source>
        <dbReference type="ARBA" id="ARBA00022801"/>
    </source>
</evidence>
<dbReference type="GeneID" id="54418285"/>
<dbReference type="SMART" id="SM00404">
    <property type="entry name" value="PTPc_motif"/>
    <property type="match status" value="1"/>
</dbReference>
<dbReference type="RefSeq" id="XP_033531157.1">
    <property type="nucleotide sequence ID" value="XM_033677715.1"/>
</dbReference>
<feature type="compositionally biased region" description="Basic and acidic residues" evidence="3">
    <location>
        <begin position="532"/>
        <end position="541"/>
    </location>
</feature>
<feature type="compositionally biased region" description="Basic and acidic residues" evidence="3">
    <location>
        <begin position="590"/>
        <end position="602"/>
    </location>
</feature>
<feature type="compositionally biased region" description="Basic and acidic residues" evidence="3">
    <location>
        <begin position="477"/>
        <end position="492"/>
    </location>
</feature>
<keyword evidence="7" id="KW-1185">Reference proteome</keyword>
<feature type="compositionally biased region" description="Low complexity" evidence="3">
    <location>
        <begin position="386"/>
        <end position="403"/>
    </location>
</feature>
<proteinExistence type="predicted"/>
<evidence type="ECO:0000256" key="1">
    <source>
        <dbReference type="ARBA" id="ARBA00013015"/>
    </source>
</evidence>
<dbReference type="CDD" id="cd14497">
    <property type="entry name" value="PTP_PTEN-like"/>
    <property type="match status" value="1"/>
</dbReference>
<feature type="compositionally biased region" description="Polar residues" evidence="3">
    <location>
        <begin position="296"/>
        <end position="307"/>
    </location>
</feature>
<feature type="region of interest" description="Disordered" evidence="3">
    <location>
        <begin position="256"/>
        <end position="310"/>
    </location>
</feature>
<dbReference type="InterPro" id="IPR051281">
    <property type="entry name" value="Dual-spec_lipid-protein_phosph"/>
</dbReference>
<evidence type="ECO:0000259" key="5">
    <source>
        <dbReference type="PROSITE" id="PS51181"/>
    </source>
</evidence>
<feature type="region of interest" description="Disordered" evidence="3">
    <location>
        <begin position="369"/>
        <end position="417"/>
    </location>
</feature>
<dbReference type="InterPro" id="IPR000387">
    <property type="entry name" value="Tyr_Pase_dom"/>
</dbReference>
<dbReference type="AlphaFoldDB" id="A0A6G1FUZ3"/>
<organism evidence="6">
    <name type="scientific">Eremomyces bilateralis CBS 781.70</name>
    <dbReference type="NCBI Taxonomy" id="1392243"/>
    <lineage>
        <taxon>Eukaryota</taxon>
        <taxon>Fungi</taxon>
        <taxon>Dikarya</taxon>
        <taxon>Ascomycota</taxon>
        <taxon>Pezizomycotina</taxon>
        <taxon>Dothideomycetes</taxon>
        <taxon>Dothideomycetes incertae sedis</taxon>
        <taxon>Eremomycetales</taxon>
        <taxon>Eremomycetaceae</taxon>
        <taxon>Eremomyces</taxon>
    </lineage>
</organism>
<dbReference type="GO" id="GO:0046856">
    <property type="term" value="P:phosphatidylinositol dephosphorylation"/>
    <property type="evidence" value="ECO:0007669"/>
    <property type="project" value="TreeGrafter"/>
</dbReference>
<feature type="compositionally biased region" description="Acidic residues" evidence="3">
    <location>
        <begin position="579"/>
        <end position="589"/>
    </location>
</feature>
<dbReference type="SUPFAM" id="SSF52799">
    <property type="entry name" value="(Phosphotyrosine protein) phosphatases II"/>
    <property type="match status" value="1"/>
</dbReference>
<dbReference type="GO" id="GO:0016314">
    <property type="term" value="F:phosphatidylinositol-3,4,5-trisphosphate 3-phosphatase activity"/>
    <property type="evidence" value="ECO:0007669"/>
    <property type="project" value="UniProtKB-EC"/>
</dbReference>
<dbReference type="PROSITE" id="PS51181">
    <property type="entry name" value="PPASE_TENSIN"/>
    <property type="match status" value="1"/>
</dbReference>
<feature type="compositionally biased region" description="Polar residues" evidence="3">
    <location>
        <begin position="276"/>
        <end position="288"/>
    </location>
</feature>
<feature type="region of interest" description="Disordered" evidence="3">
    <location>
        <begin position="459"/>
        <end position="541"/>
    </location>
</feature>